<feature type="transmembrane region" description="Helical" evidence="5">
    <location>
        <begin position="143"/>
        <end position="161"/>
    </location>
</feature>
<sequence>MATDGQHEMGARDALRWMFTLIAPERPYVTIALIYGIGISILSLATPISVQMLINSVANTALVTPLVALSMALLVLLLIAVLLSALRVHVMEMFTRRFYARLVAEITTRAIHASNPFFQDAKREDLFNRYFDVVTVQKSVPSLLIGGFTIILQSAVGFAVTSFYHPFFLAFNGLVIFFAFLILLVWTRGAIRSGIALSHAKYEAARWLENVGISNGFYKSQRHVGYAMDRSEEVTANYMKQRKRHFFYSYAQTVSFLLLYALSSAGLLALGGWLVIEEQLSIGQLVAAELILSAAFFGLGQIGPYLDNTYDLVAASEEIGLIFHIDQEDPKPAANDEAADGTLAFRETLFSSERGGSTEFNISIPAGSNLRAMAEDHETQRFFSHALKRHEKPKRGMITVGGQDILNINNFKLRSDVVVLDRPTMVDSTIREYLQLANPQFSSADALEMLDTVGLSERVAHLPLGLDTPLSTSGWPLSLAEAMALKLAGAIMRRPRILLLTSLFDMLDPDILLRVGAELATHGTTTIHFTARNVGSDQTDYLWVGRDEQKIVKDVDELQRLYAATKSDQQDSAGAAQ</sequence>
<dbReference type="Gene3D" id="1.20.1560.10">
    <property type="entry name" value="ABC transporter type 1, transmembrane domain"/>
    <property type="match status" value="1"/>
</dbReference>
<keyword evidence="8" id="KW-1185">Reference proteome</keyword>
<dbReference type="PROSITE" id="PS50929">
    <property type="entry name" value="ABC_TM1F"/>
    <property type="match status" value="1"/>
</dbReference>
<dbReference type="GO" id="GO:0015421">
    <property type="term" value="F:ABC-type oligopeptide transporter activity"/>
    <property type="evidence" value="ECO:0007669"/>
    <property type="project" value="TreeGrafter"/>
</dbReference>
<proteinExistence type="predicted"/>
<dbReference type="KEGG" id="acoa:RB602_14080"/>
<evidence type="ECO:0000313" key="8">
    <source>
        <dbReference type="Proteomes" id="UP001302429"/>
    </source>
</evidence>
<feature type="domain" description="ABC transmembrane type-1" evidence="6">
    <location>
        <begin position="31"/>
        <end position="311"/>
    </location>
</feature>
<evidence type="ECO:0000256" key="2">
    <source>
        <dbReference type="ARBA" id="ARBA00022692"/>
    </source>
</evidence>
<keyword evidence="7" id="KW-0547">Nucleotide-binding</keyword>
<dbReference type="Proteomes" id="UP001302429">
    <property type="component" value="Chromosome"/>
</dbReference>
<keyword evidence="4 5" id="KW-0472">Membrane</keyword>
<dbReference type="RefSeq" id="WP_317081422.1">
    <property type="nucleotide sequence ID" value="NZ_CP136594.1"/>
</dbReference>
<dbReference type="SUPFAM" id="SSF52540">
    <property type="entry name" value="P-loop containing nucleoside triphosphate hydrolases"/>
    <property type="match status" value="1"/>
</dbReference>
<dbReference type="AlphaFoldDB" id="A0AA97F5Y5"/>
<feature type="transmembrane region" description="Helical" evidence="5">
    <location>
        <begin position="167"/>
        <end position="186"/>
    </location>
</feature>
<feature type="transmembrane region" description="Helical" evidence="5">
    <location>
        <begin position="66"/>
        <end position="88"/>
    </location>
</feature>
<dbReference type="InterPro" id="IPR011527">
    <property type="entry name" value="ABC1_TM_dom"/>
</dbReference>
<reference evidence="7 8" key="1">
    <citation type="submission" date="2023-10" db="EMBL/GenBank/DDBJ databases">
        <title>Complete genome sequence of a Sphingomonadaceae bacterium.</title>
        <authorList>
            <person name="Yan C."/>
        </authorList>
    </citation>
    <scope>NUCLEOTIDE SEQUENCE [LARGE SCALE GENOMIC DNA]</scope>
    <source>
        <strain evidence="7 8">SCSIO 66989</strain>
    </source>
</reference>
<feature type="transmembrane region" description="Helical" evidence="5">
    <location>
        <begin position="247"/>
        <end position="276"/>
    </location>
</feature>
<dbReference type="InterPro" id="IPR039421">
    <property type="entry name" value="Type_1_exporter"/>
</dbReference>
<dbReference type="EMBL" id="CP136594">
    <property type="protein sequence ID" value="WOE74949.1"/>
    <property type="molecule type" value="Genomic_DNA"/>
</dbReference>
<dbReference type="Gene3D" id="3.40.50.300">
    <property type="entry name" value="P-loop containing nucleotide triphosphate hydrolases"/>
    <property type="match status" value="1"/>
</dbReference>
<evidence type="ECO:0000256" key="3">
    <source>
        <dbReference type="ARBA" id="ARBA00022989"/>
    </source>
</evidence>
<evidence type="ECO:0000256" key="4">
    <source>
        <dbReference type="ARBA" id="ARBA00023136"/>
    </source>
</evidence>
<keyword evidence="7" id="KW-0067">ATP-binding</keyword>
<dbReference type="PANTHER" id="PTHR43394:SF4">
    <property type="entry name" value="TOXIN SECRETION ABC TRANSPORTER ATP-BINDING PROTEIN"/>
    <property type="match status" value="1"/>
</dbReference>
<dbReference type="InterPro" id="IPR036640">
    <property type="entry name" value="ABC1_TM_sf"/>
</dbReference>
<dbReference type="GO" id="GO:0005886">
    <property type="term" value="C:plasma membrane"/>
    <property type="evidence" value="ECO:0007669"/>
    <property type="project" value="UniProtKB-SubCell"/>
</dbReference>
<evidence type="ECO:0000256" key="1">
    <source>
        <dbReference type="ARBA" id="ARBA00004651"/>
    </source>
</evidence>
<name>A0AA97F5Y5_9SPHN</name>
<accession>A0AA97F5Y5</accession>
<keyword evidence="3 5" id="KW-1133">Transmembrane helix</keyword>
<organism evidence="7 8">
    <name type="scientific">Alterisphingorhabdus coralli</name>
    <dbReference type="NCBI Taxonomy" id="3071408"/>
    <lineage>
        <taxon>Bacteria</taxon>
        <taxon>Pseudomonadati</taxon>
        <taxon>Pseudomonadota</taxon>
        <taxon>Alphaproteobacteria</taxon>
        <taxon>Sphingomonadales</taxon>
        <taxon>Sphingomonadaceae</taxon>
        <taxon>Alterisphingorhabdus (ex Yan et al. 2024)</taxon>
    </lineage>
</organism>
<dbReference type="Pfam" id="PF00664">
    <property type="entry name" value="ABC_membrane"/>
    <property type="match status" value="1"/>
</dbReference>
<comment type="subcellular location">
    <subcellularLocation>
        <location evidence="1">Cell membrane</location>
        <topology evidence="1">Multi-pass membrane protein</topology>
    </subcellularLocation>
</comment>
<dbReference type="GO" id="GO:0005524">
    <property type="term" value="F:ATP binding"/>
    <property type="evidence" value="ECO:0007669"/>
    <property type="project" value="UniProtKB-KW"/>
</dbReference>
<dbReference type="PANTHER" id="PTHR43394">
    <property type="entry name" value="ATP-DEPENDENT PERMEASE MDL1, MITOCHONDRIAL"/>
    <property type="match status" value="1"/>
</dbReference>
<dbReference type="SUPFAM" id="SSF90123">
    <property type="entry name" value="ABC transporter transmembrane region"/>
    <property type="match status" value="1"/>
</dbReference>
<evidence type="ECO:0000259" key="6">
    <source>
        <dbReference type="PROSITE" id="PS50929"/>
    </source>
</evidence>
<keyword evidence="2 5" id="KW-0812">Transmembrane</keyword>
<dbReference type="InterPro" id="IPR027417">
    <property type="entry name" value="P-loop_NTPase"/>
</dbReference>
<evidence type="ECO:0000256" key="5">
    <source>
        <dbReference type="SAM" id="Phobius"/>
    </source>
</evidence>
<evidence type="ECO:0000313" key="7">
    <source>
        <dbReference type="EMBL" id="WOE74949.1"/>
    </source>
</evidence>
<protein>
    <submittedName>
        <fullName evidence="7">ABC transporter ATP-binding protein</fullName>
    </submittedName>
</protein>
<gene>
    <name evidence="7" type="ORF">RB602_14080</name>
</gene>
<feature type="transmembrane region" description="Helical" evidence="5">
    <location>
        <begin position="28"/>
        <end position="54"/>
    </location>
</feature>